<name>A0A520KP41_9CREN</name>
<evidence type="ECO:0008006" key="3">
    <source>
        <dbReference type="Google" id="ProtNLM"/>
    </source>
</evidence>
<dbReference type="SUPFAM" id="SSF53067">
    <property type="entry name" value="Actin-like ATPase domain"/>
    <property type="match status" value="1"/>
</dbReference>
<proteinExistence type="predicted"/>
<evidence type="ECO:0000313" key="2">
    <source>
        <dbReference type="Proteomes" id="UP000316217"/>
    </source>
</evidence>
<dbReference type="AlphaFoldDB" id="A0A520KP41"/>
<sequence length="79" mass="8094">MSDIAAGLVRMISEVVGTVICLAAKSVGMEDRIVLVGTVPTIRIVGDQIRETIAMLGGHAVVPDKASYAAAVGAAMKAR</sequence>
<organism evidence="1 2">
    <name type="scientific">Candidatus Methanodesulfokora washburnensis</name>
    <dbReference type="NCBI Taxonomy" id="2478471"/>
    <lineage>
        <taxon>Archaea</taxon>
        <taxon>Thermoproteota</taxon>
        <taxon>Candidatus Korarchaeia</taxon>
        <taxon>Candidatus Korarchaeia incertae sedis</taxon>
        <taxon>Candidatus Methanodesulfokora</taxon>
    </lineage>
</organism>
<dbReference type="InterPro" id="IPR043129">
    <property type="entry name" value="ATPase_NBD"/>
</dbReference>
<dbReference type="Gene3D" id="3.30.420.40">
    <property type="match status" value="2"/>
</dbReference>
<protein>
    <recommendedName>
        <fullName evidence="3">Pantothenate kinase</fullName>
    </recommendedName>
</protein>
<evidence type="ECO:0000313" key="1">
    <source>
        <dbReference type="EMBL" id="RZN63158.1"/>
    </source>
</evidence>
<comment type="caution">
    <text evidence="1">The sequence shown here is derived from an EMBL/GenBank/DDBJ whole genome shotgun (WGS) entry which is preliminary data.</text>
</comment>
<gene>
    <name evidence="1" type="ORF">EF810_01320</name>
</gene>
<dbReference type="EMBL" id="RXII01000022">
    <property type="protein sequence ID" value="RZN63158.1"/>
    <property type="molecule type" value="Genomic_DNA"/>
</dbReference>
<dbReference type="Proteomes" id="UP000316217">
    <property type="component" value="Unassembled WGS sequence"/>
</dbReference>
<accession>A0A520KP41</accession>
<reference evidence="1 2" key="1">
    <citation type="journal article" date="2019" name="Nat. Microbiol.">
        <title>Wide diversity of methane and short-chain alkane metabolisms in uncultured archaea.</title>
        <authorList>
            <person name="Borrel G."/>
            <person name="Adam P.S."/>
            <person name="McKay L.J."/>
            <person name="Chen L.X."/>
            <person name="Sierra-Garcia I.N."/>
            <person name="Sieber C.M."/>
            <person name="Letourneur Q."/>
            <person name="Ghozlane A."/>
            <person name="Andersen G.L."/>
            <person name="Li W.J."/>
            <person name="Hallam S.J."/>
            <person name="Muyzer G."/>
            <person name="de Oliveira V.M."/>
            <person name="Inskeep W.P."/>
            <person name="Banfield J.F."/>
            <person name="Gribaldo S."/>
        </authorList>
    </citation>
    <scope>NUCLEOTIDE SEQUENCE [LARGE SCALE GENOMIC DNA]</scope>
    <source>
        <strain evidence="1">NM4</strain>
    </source>
</reference>